<reference evidence="2" key="2">
    <citation type="submission" date="2021-02" db="EMBL/GenBank/DDBJ databases">
        <title>Aspergillus chevalieri M1 genome sequence.</title>
        <authorList>
            <person name="Kadooka C."/>
            <person name="Mori K."/>
            <person name="Futagami T."/>
        </authorList>
    </citation>
    <scope>NUCLEOTIDE SEQUENCE</scope>
    <source>
        <strain evidence="2">M1</strain>
    </source>
</reference>
<organism evidence="2 3">
    <name type="scientific">Aspergillus chevalieri</name>
    <name type="common">Eurotium chevalieri</name>
    <dbReference type="NCBI Taxonomy" id="182096"/>
    <lineage>
        <taxon>Eukaryota</taxon>
        <taxon>Fungi</taxon>
        <taxon>Dikarya</taxon>
        <taxon>Ascomycota</taxon>
        <taxon>Pezizomycotina</taxon>
        <taxon>Eurotiomycetes</taxon>
        <taxon>Eurotiomycetidae</taxon>
        <taxon>Eurotiales</taxon>
        <taxon>Aspergillaceae</taxon>
        <taxon>Aspergillus</taxon>
        <taxon>Aspergillus subgen. Aspergillus</taxon>
    </lineage>
</organism>
<evidence type="ECO:0000313" key="3">
    <source>
        <dbReference type="Proteomes" id="UP000637239"/>
    </source>
</evidence>
<dbReference type="EMBL" id="AP024423">
    <property type="protein sequence ID" value="BCR92215.1"/>
    <property type="molecule type" value="Genomic_DNA"/>
</dbReference>
<sequence>MVHTRSGAKGQETTDKAGEPSGPARAKNIVKSDNGVMKKRTEGRKPKTTEKKKQQKELESIKKDVEEEKDRRPLEQSYKLLLDQQQQQEAEYDLMDIEEENTGAHQDFTSLDYKEGREDSGQASTSTAGSSPGGDLDKREKDKILFAHSTSIQQRRTFRLC</sequence>
<proteinExistence type="predicted"/>
<keyword evidence="3" id="KW-1185">Reference proteome</keyword>
<protein>
    <submittedName>
        <fullName evidence="2">Uncharacterized protein</fullName>
    </submittedName>
</protein>
<dbReference type="RefSeq" id="XP_043140728.1">
    <property type="nucleotide sequence ID" value="XM_043283450.1"/>
</dbReference>
<reference evidence="2" key="1">
    <citation type="submission" date="2021-01" db="EMBL/GenBank/DDBJ databases">
        <authorList>
            <consortium name="Aspergillus chevalieri M1 genome sequencing consortium"/>
            <person name="Kazuki M."/>
            <person name="Futagami T."/>
        </authorList>
    </citation>
    <scope>NUCLEOTIDE SEQUENCE</scope>
    <source>
        <strain evidence="2">M1</strain>
    </source>
</reference>
<evidence type="ECO:0000256" key="1">
    <source>
        <dbReference type="SAM" id="MobiDB-lite"/>
    </source>
</evidence>
<evidence type="ECO:0000313" key="2">
    <source>
        <dbReference type="EMBL" id="BCR92215.1"/>
    </source>
</evidence>
<name>A0A7R7VWY8_ASPCH</name>
<feature type="region of interest" description="Disordered" evidence="1">
    <location>
        <begin position="97"/>
        <end position="142"/>
    </location>
</feature>
<dbReference type="GeneID" id="66986564"/>
<dbReference type="AlphaFoldDB" id="A0A7R7VWY8"/>
<gene>
    <name evidence="2" type="ORF">ACHE_80115S</name>
</gene>
<dbReference type="Proteomes" id="UP000637239">
    <property type="component" value="Chromosome 8"/>
</dbReference>
<feature type="compositionally biased region" description="Basic and acidic residues" evidence="1">
    <location>
        <begin position="39"/>
        <end position="73"/>
    </location>
</feature>
<dbReference type="KEGG" id="ache:ACHE_80115S"/>
<accession>A0A7R7VWY8</accession>
<feature type="compositionally biased region" description="Low complexity" evidence="1">
    <location>
        <begin position="121"/>
        <end position="134"/>
    </location>
</feature>
<feature type="region of interest" description="Disordered" evidence="1">
    <location>
        <begin position="1"/>
        <end position="73"/>
    </location>
</feature>